<evidence type="ECO:0000313" key="2">
    <source>
        <dbReference type="EMBL" id="BES94611.1"/>
    </source>
</evidence>
<proteinExistence type="predicted"/>
<evidence type="ECO:0000256" key="1">
    <source>
        <dbReference type="SAM" id="MobiDB-lite"/>
    </source>
</evidence>
<accession>A0ABN7AQW9</accession>
<evidence type="ECO:0000313" key="3">
    <source>
        <dbReference type="Proteomes" id="UP001307889"/>
    </source>
</evidence>
<protein>
    <recommendedName>
        <fullName evidence="4">BESS domain-containing protein</fullName>
    </recommendedName>
</protein>
<evidence type="ECO:0008006" key="4">
    <source>
        <dbReference type="Google" id="ProtNLM"/>
    </source>
</evidence>
<feature type="region of interest" description="Disordered" evidence="1">
    <location>
        <begin position="122"/>
        <end position="145"/>
    </location>
</feature>
<organism evidence="2 3">
    <name type="scientific">Nesidiocoris tenuis</name>
    <dbReference type="NCBI Taxonomy" id="355587"/>
    <lineage>
        <taxon>Eukaryota</taxon>
        <taxon>Metazoa</taxon>
        <taxon>Ecdysozoa</taxon>
        <taxon>Arthropoda</taxon>
        <taxon>Hexapoda</taxon>
        <taxon>Insecta</taxon>
        <taxon>Pterygota</taxon>
        <taxon>Neoptera</taxon>
        <taxon>Paraneoptera</taxon>
        <taxon>Hemiptera</taxon>
        <taxon>Heteroptera</taxon>
        <taxon>Panheteroptera</taxon>
        <taxon>Cimicomorpha</taxon>
        <taxon>Miridae</taxon>
        <taxon>Dicyphina</taxon>
        <taxon>Nesidiocoris</taxon>
    </lineage>
</organism>
<name>A0ABN7AQW9_9HEMI</name>
<sequence>MDSLMDTQFSYYPSTNSEDSKSASYVPFQSRPQSKMTKADEVLGGLKLAESEGAKVSAFDEMLKKLKTPEADLLHNYIINQQYSERRTLDNLLSTIPDLSPHIMQNFLLKKIRQELRNKRNSLKSSTLKTNREKKDAMGNKAGKKIGETSNFNKISRPRAHLKPIKKLRQRSPKASLGTRKRKRKIVKRGVKQTVVSLKPKKTSENFRIVLPNDQPDDTEMDVNTAITAVRHGGSGGEKMKIFKIKTENGQQFVISSANSDFQEQPRKNLIGLLSADKCCCEDESPTLDVIESDVSEDIVQMDIPRRTHNRCWKRSSVP</sequence>
<reference evidence="2 3" key="1">
    <citation type="submission" date="2023-09" db="EMBL/GenBank/DDBJ databases">
        <title>Nesidiocoris tenuis whole genome shotgun sequence.</title>
        <authorList>
            <person name="Shibata T."/>
            <person name="Shimoda M."/>
            <person name="Kobayashi T."/>
            <person name="Uehara T."/>
        </authorList>
    </citation>
    <scope>NUCLEOTIDE SEQUENCE [LARGE SCALE GENOMIC DNA]</scope>
    <source>
        <strain evidence="2 3">Japan</strain>
    </source>
</reference>
<keyword evidence="3" id="KW-1185">Reference proteome</keyword>
<dbReference type="EMBL" id="AP028913">
    <property type="protein sequence ID" value="BES94611.1"/>
    <property type="molecule type" value="Genomic_DNA"/>
</dbReference>
<feature type="compositionally biased region" description="Polar residues" evidence="1">
    <location>
        <begin position="1"/>
        <end position="17"/>
    </location>
</feature>
<feature type="region of interest" description="Disordered" evidence="1">
    <location>
        <begin position="1"/>
        <end position="37"/>
    </location>
</feature>
<dbReference type="Proteomes" id="UP001307889">
    <property type="component" value="Chromosome 5"/>
</dbReference>
<gene>
    <name evidence="2" type="ORF">NTJ_07421</name>
</gene>